<dbReference type="GO" id="GO:0005524">
    <property type="term" value="F:ATP binding"/>
    <property type="evidence" value="ECO:0007669"/>
    <property type="project" value="UniProtKB-UniRule"/>
</dbReference>
<evidence type="ECO:0000259" key="13">
    <source>
        <dbReference type="PROSITE" id="PS51192"/>
    </source>
</evidence>
<evidence type="ECO:0000256" key="7">
    <source>
        <dbReference type="ARBA" id="ARBA00023242"/>
    </source>
</evidence>
<evidence type="ECO:0000259" key="14">
    <source>
        <dbReference type="PROSITE" id="PS51194"/>
    </source>
</evidence>
<feature type="compositionally biased region" description="Basic residues" evidence="12">
    <location>
        <begin position="40"/>
        <end position="49"/>
    </location>
</feature>
<comment type="domain">
    <text evidence="11">The Q motif is unique to and characteristic of the DEAD box family of RNA helicases and controls ATP binding and hydrolysis.</text>
</comment>
<protein>
    <recommendedName>
        <fullName evidence="11">ATP-dependent RNA helicase</fullName>
        <ecNumber evidence="11">3.6.4.13</ecNumber>
    </recommendedName>
</protein>
<dbReference type="InterPro" id="IPR025313">
    <property type="entry name" value="SPB4-like_CTE"/>
</dbReference>
<evidence type="ECO:0000256" key="3">
    <source>
        <dbReference type="ARBA" id="ARBA00022801"/>
    </source>
</evidence>
<dbReference type="GO" id="GO:0005730">
    <property type="term" value="C:nucleolus"/>
    <property type="evidence" value="ECO:0007669"/>
    <property type="project" value="UniProtKB-SubCell"/>
</dbReference>
<dbReference type="Pfam" id="PF00270">
    <property type="entry name" value="DEAD"/>
    <property type="match status" value="1"/>
</dbReference>
<dbReference type="PROSITE" id="PS51195">
    <property type="entry name" value="Q_MOTIF"/>
    <property type="match status" value="1"/>
</dbReference>
<keyword evidence="17" id="KW-1185">Reference proteome</keyword>
<evidence type="ECO:0000256" key="12">
    <source>
        <dbReference type="SAM" id="MobiDB-lite"/>
    </source>
</evidence>
<dbReference type="Proteomes" id="UP000075885">
    <property type="component" value="Unassembled WGS sequence"/>
</dbReference>
<organism evidence="16 17">
    <name type="scientific">Anopheles epiroticus</name>
    <dbReference type="NCBI Taxonomy" id="199890"/>
    <lineage>
        <taxon>Eukaryota</taxon>
        <taxon>Metazoa</taxon>
        <taxon>Ecdysozoa</taxon>
        <taxon>Arthropoda</taxon>
        <taxon>Hexapoda</taxon>
        <taxon>Insecta</taxon>
        <taxon>Pterygota</taxon>
        <taxon>Neoptera</taxon>
        <taxon>Endopterygota</taxon>
        <taxon>Diptera</taxon>
        <taxon>Nematocera</taxon>
        <taxon>Culicoidea</taxon>
        <taxon>Culicidae</taxon>
        <taxon>Anophelinae</taxon>
        <taxon>Anopheles</taxon>
    </lineage>
</organism>
<name>A0A182P4B6_9DIPT</name>
<feature type="domain" description="Helicase ATP-binding" evidence="13">
    <location>
        <begin position="153"/>
        <end position="328"/>
    </location>
</feature>
<evidence type="ECO:0000256" key="10">
    <source>
        <dbReference type="PROSITE-ProRule" id="PRU00552"/>
    </source>
</evidence>
<evidence type="ECO:0000259" key="15">
    <source>
        <dbReference type="PROSITE" id="PS51195"/>
    </source>
</evidence>
<evidence type="ECO:0000256" key="4">
    <source>
        <dbReference type="ARBA" id="ARBA00022806"/>
    </source>
</evidence>
<dbReference type="PANTHER" id="PTHR24031">
    <property type="entry name" value="RNA HELICASE"/>
    <property type="match status" value="1"/>
</dbReference>
<comment type="catalytic activity">
    <reaction evidence="9 11">
        <text>ATP + H2O = ADP + phosphate + H(+)</text>
        <dbReference type="Rhea" id="RHEA:13065"/>
        <dbReference type="ChEBI" id="CHEBI:15377"/>
        <dbReference type="ChEBI" id="CHEBI:15378"/>
        <dbReference type="ChEBI" id="CHEBI:30616"/>
        <dbReference type="ChEBI" id="CHEBI:43474"/>
        <dbReference type="ChEBI" id="CHEBI:456216"/>
        <dbReference type="EC" id="3.6.4.13"/>
    </reaction>
</comment>
<keyword evidence="2 11" id="KW-0547">Nucleotide-binding</keyword>
<comment type="function">
    <text evidence="11">RNA helicase.</text>
</comment>
<dbReference type="InterPro" id="IPR011545">
    <property type="entry name" value="DEAD/DEAH_box_helicase_dom"/>
</dbReference>
<feature type="region of interest" description="Disordered" evidence="12">
    <location>
        <begin position="1"/>
        <end position="107"/>
    </location>
</feature>
<dbReference type="InterPro" id="IPR027417">
    <property type="entry name" value="P-loop_NTPase"/>
</dbReference>
<keyword evidence="4 11" id="KW-0347">Helicase</keyword>
<dbReference type="InterPro" id="IPR001650">
    <property type="entry name" value="Helicase_C-like"/>
</dbReference>
<evidence type="ECO:0000256" key="6">
    <source>
        <dbReference type="ARBA" id="ARBA00022884"/>
    </source>
</evidence>
<keyword evidence="6 11" id="KW-0694">RNA-binding</keyword>
<keyword evidence="7" id="KW-0539">Nucleus</keyword>
<dbReference type="Gene3D" id="3.40.50.300">
    <property type="entry name" value="P-loop containing nucleotide triphosphate hydrolases"/>
    <property type="match status" value="2"/>
</dbReference>
<evidence type="ECO:0000313" key="16">
    <source>
        <dbReference type="EnsemblMetazoa" id="AEPI001752-PA"/>
    </source>
</evidence>
<feature type="domain" description="Helicase C-terminal" evidence="14">
    <location>
        <begin position="342"/>
        <end position="512"/>
    </location>
</feature>
<dbReference type="SUPFAM" id="SSF52540">
    <property type="entry name" value="P-loop containing nucleoside triphosphate hydrolases"/>
    <property type="match status" value="1"/>
</dbReference>
<feature type="short sequence motif" description="Q motif" evidence="10">
    <location>
        <begin position="122"/>
        <end position="150"/>
    </location>
</feature>
<evidence type="ECO:0000313" key="17">
    <source>
        <dbReference type="Proteomes" id="UP000075885"/>
    </source>
</evidence>
<dbReference type="InterPro" id="IPR044773">
    <property type="entry name" value="DDX18/Has1_DEADc"/>
</dbReference>
<dbReference type="InterPro" id="IPR014014">
    <property type="entry name" value="RNA_helicase_DEAD_Q_motif"/>
</dbReference>
<evidence type="ECO:0000256" key="5">
    <source>
        <dbReference type="ARBA" id="ARBA00022840"/>
    </source>
</evidence>
<accession>A0A182P4B6</accession>
<dbReference type="SMART" id="SM00487">
    <property type="entry name" value="DEXDc"/>
    <property type="match status" value="1"/>
</dbReference>
<dbReference type="CDD" id="cd17942">
    <property type="entry name" value="DEADc_DDX18"/>
    <property type="match status" value="1"/>
</dbReference>
<dbReference type="GO" id="GO:0003723">
    <property type="term" value="F:RNA binding"/>
    <property type="evidence" value="ECO:0007669"/>
    <property type="project" value="UniProtKB-UniRule"/>
</dbReference>
<dbReference type="SMART" id="SM01178">
    <property type="entry name" value="DUF4217"/>
    <property type="match status" value="1"/>
</dbReference>
<dbReference type="EnsemblMetazoa" id="AEPI001752-RA">
    <property type="protein sequence ID" value="AEPI001752-PA"/>
    <property type="gene ID" value="AEPI001752"/>
</dbReference>
<evidence type="ECO:0000256" key="2">
    <source>
        <dbReference type="ARBA" id="ARBA00022741"/>
    </source>
</evidence>
<keyword evidence="3 11" id="KW-0378">Hydrolase</keyword>
<dbReference type="SMART" id="SM00490">
    <property type="entry name" value="HELICc"/>
    <property type="match status" value="1"/>
</dbReference>
<sequence length="617" mass="70024">MVKKNKVKIPTVINGNAKNGHASVEDLDDNYEAEETTPKGKQKLKKKNKTPVQVEPMEEEEEDEEKEDVNVGRGVKRPKDDSDNEEEEEDEPESDSEQEETTAAVPSMTNSAYEIILGNNEFKSLEGKVSEHTMKAIGDMGFTKMTEIQAKSIPPLLEGRDLVGSAKTGSGKTLAFLIPAVELIHKLRFKPRNGTGAIIISPTRELAMQIFGVLKELMTYHCQTYGLLMGGASRHTENEKLEKGLNIIVATPGRLLDHLKSTPNFLYKNLQCLIIDECDRILEIGFEEDLKQIIKILPKKRQTMLFSATQSSRMDELGKLALKSEPIYVGVDDNKKEATVTGLEQGYIVCPSERRLLVLFTFLKKNRKKKVMVFFSSCLSVKFHHELFNYIDLPVMSIHGKQKQAKRTSVFFQFCNAETGILLCTDVAARGLDIPAVDWIVQYDPPNDTKEYIHRVGRTARGEDLCGHALLMLRPEELGFLKYLKQAKVPLNEFEFSWSKIADIQLQLENLMAKNYFLNQSGKLAFKSYVRAYEGHHMKDVFNLGNLDLLQVAKNFGFTQPPYVDFGKSFKLHHPERRPGNRGLGHFKTLNKEKGKQGKLKIKHITDRNELKKIKYE</sequence>
<proteinExistence type="inferred from homology"/>
<reference evidence="17" key="1">
    <citation type="submission" date="2013-03" db="EMBL/GenBank/DDBJ databases">
        <title>The Genome Sequence of Anopheles epiroticus epiroticus2.</title>
        <authorList>
            <consortium name="The Broad Institute Genomics Platform"/>
            <person name="Neafsey D.E."/>
            <person name="Howell P."/>
            <person name="Walker B."/>
            <person name="Young S.K."/>
            <person name="Zeng Q."/>
            <person name="Gargeya S."/>
            <person name="Fitzgerald M."/>
            <person name="Haas B."/>
            <person name="Abouelleil A."/>
            <person name="Allen A.W."/>
            <person name="Alvarado L."/>
            <person name="Arachchi H.M."/>
            <person name="Berlin A.M."/>
            <person name="Chapman S.B."/>
            <person name="Gainer-Dewar J."/>
            <person name="Goldberg J."/>
            <person name="Griggs A."/>
            <person name="Gujja S."/>
            <person name="Hansen M."/>
            <person name="Howarth C."/>
            <person name="Imamovic A."/>
            <person name="Ireland A."/>
            <person name="Larimer J."/>
            <person name="McCowan C."/>
            <person name="Murphy C."/>
            <person name="Pearson M."/>
            <person name="Poon T.W."/>
            <person name="Priest M."/>
            <person name="Roberts A."/>
            <person name="Saif S."/>
            <person name="Shea T."/>
            <person name="Sisk P."/>
            <person name="Sykes S."/>
            <person name="Wortman J."/>
            <person name="Nusbaum C."/>
            <person name="Birren B."/>
        </authorList>
    </citation>
    <scope>NUCLEOTIDE SEQUENCE [LARGE SCALE GENOMIC DNA]</scope>
    <source>
        <strain evidence="17">Epiroticus2</strain>
    </source>
</reference>
<comment type="similarity">
    <text evidence="8">Belongs to the DEAD box helicase family. DDX18/HAS1 subfamily.</text>
</comment>
<dbReference type="Pfam" id="PF00271">
    <property type="entry name" value="Helicase_C"/>
    <property type="match status" value="1"/>
</dbReference>
<dbReference type="FunFam" id="3.40.50.300:FF:000460">
    <property type="entry name" value="RNA helicase"/>
    <property type="match status" value="1"/>
</dbReference>
<dbReference type="EC" id="3.6.4.13" evidence="11"/>
<feature type="compositionally biased region" description="Acidic residues" evidence="12">
    <location>
        <begin position="82"/>
        <end position="100"/>
    </location>
</feature>
<dbReference type="CDD" id="cd18787">
    <property type="entry name" value="SF2_C_DEAD"/>
    <property type="match status" value="1"/>
</dbReference>
<feature type="compositionally biased region" description="Acidic residues" evidence="12">
    <location>
        <begin position="25"/>
        <end position="35"/>
    </location>
</feature>
<evidence type="ECO:0000256" key="8">
    <source>
        <dbReference type="ARBA" id="ARBA00024357"/>
    </source>
</evidence>
<dbReference type="STRING" id="199890.A0A182P4B6"/>
<dbReference type="GO" id="GO:0003724">
    <property type="term" value="F:RNA helicase activity"/>
    <property type="evidence" value="ECO:0007669"/>
    <property type="project" value="UniProtKB-EC"/>
</dbReference>
<evidence type="ECO:0000256" key="11">
    <source>
        <dbReference type="RuleBase" id="RU365068"/>
    </source>
</evidence>
<keyword evidence="5 11" id="KW-0067">ATP-binding</keyword>
<dbReference type="AlphaFoldDB" id="A0A182P4B6"/>
<feature type="compositionally biased region" description="Acidic residues" evidence="12">
    <location>
        <begin position="56"/>
        <end position="67"/>
    </location>
</feature>
<comment type="subcellular location">
    <subcellularLocation>
        <location evidence="1">Nucleus</location>
        <location evidence="1">Nucleolus</location>
    </subcellularLocation>
</comment>
<dbReference type="Pfam" id="PF13959">
    <property type="entry name" value="CTE_SPB4"/>
    <property type="match status" value="1"/>
</dbReference>
<dbReference type="VEuPathDB" id="VectorBase:AEPI001752"/>
<feature type="domain" description="DEAD-box RNA helicase Q" evidence="15">
    <location>
        <begin position="122"/>
        <end position="150"/>
    </location>
</feature>
<evidence type="ECO:0000256" key="1">
    <source>
        <dbReference type="ARBA" id="ARBA00004604"/>
    </source>
</evidence>
<dbReference type="FunFam" id="3.40.50.300:FF:000379">
    <property type="entry name" value="RNA helicase"/>
    <property type="match status" value="1"/>
</dbReference>
<dbReference type="PROSITE" id="PS51192">
    <property type="entry name" value="HELICASE_ATP_BIND_1"/>
    <property type="match status" value="1"/>
</dbReference>
<dbReference type="PROSITE" id="PS51194">
    <property type="entry name" value="HELICASE_CTER"/>
    <property type="match status" value="1"/>
</dbReference>
<dbReference type="InterPro" id="IPR014001">
    <property type="entry name" value="Helicase_ATP-bd"/>
</dbReference>
<dbReference type="GO" id="GO:0016787">
    <property type="term" value="F:hydrolase activity"/>
    <property type="evidence" value="ECO:0007669"/>
    <property type="project" value="UniProtKB-KW"/>
</dbReference>
<evidence type="ECO:0000256" key="9">
    <source>
        <dbReference type="ARBA" id="ARBA00047984"/>
    </source>
</evidence>
<reference evidence="16" key="2">
    <citation type="submission" date="2020-05" db="UniProtKB">
        <authorList>
            <consortium name="EnsemblMetazoa"/>
        </authorList>
    </citation>
    <scope>IDENTIFICATION</scope>
    <source>
        <strain evidence="16">Epiroticus2</strain>
    </source>
</reference>